<dbReference type="InterPro" id="IPR009061">
    <property type="entry name" value="DNA-bd_dom_put_sf"/>
</dbReference>
<dbReference type="Pfam" id="PF02437">
    <property type="entry name" value="Ski_Sno_DHD"/>
    <property type="match status" value="1"/>
</dbReference>
<gene>
    <name evidence="3" type="ORF">EgrG_000615100</name>
</gene>
<dbReference type="SMART" id="SM01046">
    <property type="entry name" value="c-SKI_SMAD_bind"/>
    <property type="match status" value="1"/>
</dbReference>
<dbReference type="GO" id="GO:0000981">
    <property type="term" value="F:DNA-binding transcription factor activity, RNA polymerase II-specific"/>
    <property type="evidence" value="ECO:0007669"/>
    <property type="project" value="TreeGrafter"/>
</dbReference>
<evidence type="ECO:0000256" key="1">
    <source>
        <dbReference type="ARBA" id="ARBA00009513"/>
    </source>
</evidence>
<dbReference type="Proteomes" id="UP000492820">
    <property type="component" value="Unassembled WGS sequence"/>
</dbReference>
<dbReference type="GO" id="GO:0000122">
    <property type="term" value="P:negative regulation of transcription by RNA polymerase II"/>
    <property type="evidence" value="ECO:0007669"/>
    <property type="project" value="TreeGrafter"/>
</dbReference>
<feature type="domain" description="c-SKI SMAD4-binding" evidence="2">
    <location>
        <begin position="133"/>
        <end position="232"/>
    </location>
</feature>
<dbReference type="WBParaSite" id="EgrG_000615100">
    <property type="protein sequence ID" value="EgrG_000615100"/>
    <property type="gene ID" value="EgrG_000615100"/>
</dbReference>
<dbReference type="Pfam" id="PF08782">
    <property type="entry name" value="c-SKI_SMAD_bind"/>
    <property type="match status" value="1"/>
</dbReference>
<accession>A0A068WE76</accession>
<protein>
    <submittedName>
        <fullName evidence="3 5">SKI family transcriptional corepressor 1a</fullName>
    </submittedName>
</protein>
<dbReference type="Gene3D" id="3.10.390.10">
    <property type="entry name" value="SAND domain-like"/>
    <property type="match status" value="1"/>
</dbReference>
<proteinExistence type="inferred from homology"/>
<reference evidence="3" key="2">
    <citation type="submission" date="2014-06" db="EMBL/GenBank/DDBJ databases">
        <authorList>
            <person name="Aslett M."/>
        </authorList>
    </citation>
    <scope>NUCLEOTIDE SEQUENCE</scope>
</reference>
<sequence length="391" mass="42745">MKDSSEKEKALPHSIHALLQPKGMEEPALSTFYLFGEPLVCLLLNGEERLCLAQISSRLLRGYSYNEIHNRRVALGITCVQCSPRQLELLRRVGAMPLSSRRCGTITKREAQRLVESFLQHLPAPPRLPENFAFEVVHHCGWGCSGLFVPTRYNSSRAKCVQCALCHVFFSPNKFIFHCHNAAETGVQQQVVNYRHPDAANFNAWRRHLLLADPNPPDSLLFAWEDIKAMFNGGNRSKKASLPSLPSATCTTNSTITTTVEAVEEDPNEAKTSTAAYAPPKRPTLLGATPLLPTDVLMMKPQAVLSSLVSQHTLQIPNYLWLGGVTSGESMQSQCGGSSYGVGNGDVCGNVGAGDSLSAWTAHLRDYFEKVTQGIFIPPPPPPPPSPSSAN</sequence>
<reference evidence="5" key="3">
    <citation type="submission" date="2020-10" db="UniProtKB">
        <authorList>
            <consortium name="WormBaseParasite"/>
        </authorList>
    </citation>
    <scope>IDENTIFICATION</scope>
</reference>
<dbReference type="InterPro" id="IPR014890">
    <property type="entry name" value="c-SKI_SMAD4-bd_dom"/>
</dbReference>
<dbReference type="GO" id="GO:0005667">
    <property type="term" value="C:transcription regulator complex"/>
    <property type="evidence" value="ECO:0007669"/>
    <property type="project" value="TreeGrafter"/>
</dbReference>
<dbReference type="PANTHER" id="PTHR10005">
    <property type="entry name" value="SKI ONCOGENE-RELATED"/>
    <property type="match status" value="1"/>
</dbReference>
<dbReference type="SUPFAM" id="SSF63763">
    <property type="entry name" value="SAND domain-like"/>
    <property type="match status" value="1"/>
</dbReference>
<reference evidence="3 4" key="1">
    <citation type="journal article" date="2013" name="Nature">
        <title>The genomes of four tapeworm species reveal adaptations to parasitism.</title>
        <authorList>
            <person name="Tsai I.J."/>
            <person name="Zarowiecki M."/>
            <person name="Holroyd N."/>
            <person name="Garciarrubio A."/>
            <person name="Sanchez-Flores A."/>
            <person name="Brooks K.L."/>
            <person name="Tracey A."/>
            <person name="Bobes R.J."/>
            <person name="Fragoso G."/>
            <person name="Sciutto E."/>
            <person name="Aslett M."/>
            <person name="Beasley H."/>
            <person name="Bennett H.M."/>
            <person name="Cai J."/>
            <person name="Camicia F."/>
            <person name="Clark R."/>
            <person name="Cucher M."/>
            <person name="De Silva N."/>
            <person name="Day T.A."/>
            <person name="Deplazes P."/>
            <person name="Estrada K."/>
            <person name="Fernandez C."/>
            <person name="Holland P.W."/>
            <person name="Hou J."/>
            <person name="Hu S."/>
            <person name="Huckvale T."/>
            <person name="Hung S.S."/>
            <person name="Kamenetzky L."/>
            <person name="Keane J.A."/>
            <person name="Kiss F."/>
            <person name="Koziol U."/>
            <person name="Lambert O."/>
            <person name="Liu K."/>
            <person name="Luo X."/>
            <person name="Luo Y."/>
            <person name="Macchiaroli N."/>
            <person name="Nichol S."/>
            <person name="Paps J."/>
            <person name="Parkinson J."/>
            <person name="Pouchkina-Stantcheva N."/>
            <person name="Riddiford N."/>
            <person name="Rosenzvit M."/>
            <person name="Salinas G."/>
            <person name="Wasmuth J.D."/>
            <person name="Zamanian M."/>
            <person name="Zheng Y."/>
            <person name="Cai X."/>
            <person name="Soberon X."/>
            <person name="Olson P.D."/>
            <person name="Laclette J.P."/>
            <person name="Brehm K."/>
            <person name="Berriman M."/>
            <person name="Garciarrubio A."/>
            <person name="Bobes R.J."/>
            <person name="Fragoso G."/>
            <person name="Sanchez-Flores A."/>
            <person name="Estrada K."/>
            <person name="Cevallos M.A."/>
            <person name="Morett E."/>
            <person name="Gonzalez V."/>
            <person name="Portillo T."/>
            <person name="Ochoa-Leyva A."/>
            <person name="Jose M.V."/>
            <person name="Sciutto E."/>
            <person name="Landa A."/>
            <person name="Jimenez L."/>
            <person name="Valdes V."/>
            <person name="Carrero J.C."/>
            <person name="Larralde C."/>
            <person name="Morales-Montor J."/>
            <person name="Limon-Lason J."/>
            <person name="Soberon X."/>
            <person name="Laclette J.P."/>
        </authorList>
    </citation>
    <scope>NUCLEOTIDE SEQUENCE [LARGE SCALE GENOMIC DNA]</scope>
</reference>
<dbReference type="SUPFAM" id="SSF46955">
    <property type="entry name" value="Putative DNA-binding domain"/>
    <property type="match status" value="1"/>
</dbReference>
<dbReference type="InterPro" id="IPR010919">
    <property type="entry name" value="SAND-like_dom_sf"/>
</dbReference>
<dbReference type="InterPro" id="IPR003380">
    <property type="entry name" value="SKI/SNO/DAC"/>
</dbReference>
<evidence type="ECO:0000313" key="3">
    <source>
        <dbReference type="EMBL" id="CDS18373.1"/>
    </source>
</evidence>
<dbReference type="GO" id="GO:0030514">
    <property type="term" value="P:negative regulation of BMP signaling pathway"/>
    <property type="evidence" value="ECO:0007669"/>
    <property type="project" value="TreeGrafter"/>
</dbReference>
<dbReference type="Gene3D" id="3.10.260.20">
    <property type="entry name" value="Ski"/>
    <property type="match status" value="1"/>
</dbReference>
<dbReference type="AlphaFoldDB" id="A0A068WE76"/>
<evidence type="ECO:0000259" key="2">
    <source>
        <dbReference type="SMART" id="SM01046"/>
    </source>
</evidence>
<comment type="similarity">
    <text evidence="1">Belongs to the SKI family.</text>
</comment>
<organism evidence="3">
    <name type="scientific">Echinococcus granulosus</name>
    <name type="common">Hydatid tapeworm</name>
    <dbReference type="NCBI Taxonomy" id="6210"/>
    <lineage>
        <taxon>Eukaryota</taxon>
        <taxon>Metazoa</taxon>
        <taxon>Spiralia</taxon>
        <taxon>Lophotrochozoa</taxon>
        <taxon>Platyhelminthes</taxon>
        <taxon>Cestoda</taxon>
        <taxon>Eucestoda</taxon>
        <taxon>Cyclophyllidea</taxon>
        <taxon>Taeniidae</taxon>
        <taxon>Echinococcus</taxon>
        <taxon>Echinococcus granulosus group</taxon>
    </lineage>
</organism>
<dbReference type="InterPro" id="IPR037000">
    <property type="entry name" value="Ski_DNA-bd_sf"/>
</dbReference>
<dbReference type="GO" id="GO:0000978">
    <property type="term" value="F:RNA polymerase II cis-regulatory region sequence-specific DNA binding"/>
    <property type="evidence" value="ECO:0007669"/>
    <property type="project" value="TreeGrafter"/>
</dbReference>
<evidence type="ECO:0000313" key="4">
    <source>
        <dbReference type="Proteomes" id="UP000492820"/>
    </source>
</evidence>
<dbReference type="GO" id="GO:0005737">
    <property type="term" value="C:cytoplasm"/>
    <property type="evidence" value="ECO:0007669"/>
    <property type="project" value="TreeGrafter"/>
</dbReference>
<dbReference type="PANTHER" id="PTHR10005:SF26">
    <property type="entry name" value="CORL"/>
    <property type="match status" value="1"/>
</dbReference>
<name>A0A068WE76_ECHGR</name>
<dbReference type="EMBL" id="LK028578">
    <property type="protein sequence ID" value="CDS18373.1"/>
    <property type="molecule type" value="Genomic_DNA"/>
</dbReference>
<evidence type="ECO:0000313" key="5">
    <source>
        <dbReference type="WBParaSite" id="EgrG_000615100"/>
    </source>
</evidence>
<dbReference type="OrthoDB" id="3938623at2759"/>
<dbReference type="GO" id="GO:0005634">
    <property type="term" value="C:nucleus"/>
    <property type="evidence" value="ECO:0007669"/>
    <property type="project" value="TreeGrafter"/>
</dbReference>
<dbReference type="GO" id="GO:0046332">
    <property type="term" value="F:SMAD binding"/>
    <property type="evidence" value="ECO:0007669"/>
    <property type="project" value="InterPro"/>
</dbReference>
<dbReference type="InterPro" id="IPR023216">
    <property type="entry name" value="Tscrpt_reg_SKI_SnoN"/>
</dbReference>